<dbReference type="GO" id="GO:0005737">
    <property type="term" value="C:cytoplasm"/>
    <property type="evidence" value="ECO:0007669"/>
    <property type="project" value="TreeGrafter"/>
</dbReference>
<organism evidence="13 14">
    <name type="scientific">Ezakiella coagulans</name>
    <dbReference type="NCBI Taxonomy" id="46507"/>
    <lineage>
        <taxon>Bacteria</taxon>
        <taxon>Bacillati</taxon>
        <taxon>Bacillota</taxon>
        <taxon>Tissierellia</taxon>
        <taxon>Ezakiella</taxon>
    </lineage>
</organism>
<dbReference type="RefSeq" id="WP_116479771.1">
    <property type="nucleotide sequence ID" value="NZ_QEKV01000002.1"/>
</dbReference>
<dbReference type="AlphaFoldDB" id="A0A2U1E602"/>
<evidence type="ECO:0000313" key="13">
    <source>
        <dbReference type="EMBL" id="PVY95325.1"/>
    </source>
</evidence>
<comment type="caution">
    <text evidence="13">The sequence shown here is derived from an EMBL/GenBank/DDBJ whole genome shotgun (WGS) entry which is preliminary data.</text>
</comment>
<dbReference type="EMBL" id="QEKV01000002">
    <property type="protein sequence ID" value="PVY95325.1"/>
    <property type="molecule type" value="Genomic_DNA"/>
</dbReference>
<evidence type="ECO:0000256" key="9">
    <source>
        <dbReference type="ARBA" id="ARBA00047493"/>
    </source>
</evidence>
<accession>A0A2U1E602</accession>
<name>A0A2U1E602_9FIRM</name>
<keyword evidence="4" id="KW-0479">Metal-binding</keyword>
<keyword evidence="5 10" id="KW-0547">Nucleotide-binding</keyword>
<dbReference type="PANTHER" id="PTHR11136:SF0">
    <property type="entry name" value="DIHYDROFOLATE SYNTHETASE-RELATED"/>
    <property type="match status" value="1"/>
</dbReference>
<evidence type="ECO:0000256" key="5">
    <source>
        <dbReference type="ARBA" id="ARBA00022741"/>
    </source>
</evidence>
<dbReference type="Pfam" id="PF02875">
    <property type="entry name" value="Mur_ligase_C"/>
    <property type="match status" value="1"/>
</dbReference>
<dbReference type="InterPro" id="IPR004101">
    <property type="entry name" value="Mur_ligase_C"/>
</dbReference>
<evidence type="ECO:0000256" key="8">
    <source>
        <dbReference type="ARBA" id="ARBA00030592"/>
    </source>
</evidence>
<evidence type="ECO:0000256" key="7">
    <source>
        <dbReference type="ARBA" id="ARBA00022842"/>
    </source>
</evidence>
<dbReference type="InterPro" id="IPR013221">
    <property type="entry name" value="Mur_ligase_cen"/>
</dbReference>
<gene>
    <name evidence="13" type="ORF">C7381_102215</name>
</gene>
<dbReference type="Proteomes" id="UP000245793">
    <property type="component" value="Unassembled WGS sequence"/>
</dbReference>
<dbReference type="InterPro" id="IPR036615">
    <property type="entry name" value="Mur_ligase_C_dom_sf"/>
</dbReference>
<evidence type="ECO:0000313" key="14">
    <source>
        <dbReference type="Proteomes" id="UP000245793"/>
    </source>
</evidence>
<dbReference type="InterPro" id="IPR036565">
    <property type="entry name" value="Mur-like_cat_sf"/>
</dbReference>
<evidence type="ECO:0000259" key="11">
    <source>
        <dbReference type="Pfam" id="PF02875"/>
    </source>
</evidence>
<evidence type="ECO:0000256" key="3">
    <source>
        <dbReference type="ARBA" id="ARBA00022598"/>
    </source>
</evidence>
<evidence type="ECO:0000256" key="4">
    <source>
        <dbReference type="ARBA" id="ARBA00022723"/>
    </source>
</evidence>
<keyword evidence="6 10" id="KW-0067">ATP-binding</keyword>
<keyword evidence="3 10" id="KW-0436">Ligase</keyword>
<sequence length="433" mass="48381">MNNEILNSIDIKNADEIIEKLESRAGNIPDRTLTRMKTAIEFFDLKPQKIVNIVGTNGKGTVSNAIFQTLKSFGLKVGMYTSPHLVNYTERIVDNDGEIDYSVFLKLVKYVSDHEDEIDCGDFTYFEVITLAAMIYFEMKNEDILVVEAGVGGRTDATKALESSILQVITSISIDHSDYLGDTIYKIAQNKSGIMNGTKTITLNTGDALKALSEEKEKTNTTLYTSSNFEFTVGGKIVEKEMIPVSGEFGVKFLAREIKINPKQFGVFRGENYALAFAAIVTILKELKIEYDNDRIVEALNTASWIGRTEVIGREPLTILDGAHNIDAIEKLFKSVSKINHKKLITVFAIMSRKDHEHIAPIVRKNSDILIVTTNNDSKALDPETLKKETSADYSFYNLKDALEKSKELADKDDTILIFGSLYLVGEILKLIK</sequence>
<dbReference type="SUPFAM" id="SSF53244">
    <property type="entry name" value="MurD-like peptide ligases, peptide-binding domain"/>
    <property type="match status" value="1"/>
</dbReference>
<dbReference type="PIRSF" id="PIRSF001563">
    <property type="entry name" value="Folylpolyglu_synth"/>
    <property type="match status" value="1"/>
</dbReference>
<dbReference type="GO" id="GO:0008841">
    <property type="term" value="F:dihydrofolate synthase activity"/>
    <property type="evidence" value="ECO:0007669"/>
    <property type="project" value="TreeGrafter"/>
</dbReference>
<dbReference type="Gene3D" id="3.40.1190.10">
    <property type="entry name" value="Mur-like, catalytic domain"/>
    <property type="match status" value="1"/>
</dbReference>
<dbReference type="Gene3D" id="3.90.190.20">
    <property type="entry name" value="Mur ligase, C-terminal domain"/>
    <property type="match status" value="1"/>
</dbReference>
<evidence type="ECO:0000256" key="10">
    <source>
        <dbReference type="PIRNR" id="PIRNR001563"/>
    </source>
</evidence>
<dbReference type="EC" id="6.3.2.17" evidence="2"/>
<dbReference type="Pfam" id="PF08245">
    <property type="entry name" value="Mur_ligase_M"/>
    <property type="match status" value="1"/>
</dbReference>
<dbReference type="NCBIfam" id="TIGR01499">
    <property type="entry name" value="folC"/>
    <property type="match status" value="1"/>
</dbReference>
<evidence type="ECO:0000256" key="2">
    <source>
        <dbReference type="ARBA" id="ARBA00013025"/>
    </source>
</evidence>
<comment type="similarity">
    <text evidence="1 10">Belongs to the folylpolyglutamate synthase family.</text>
</comment>
<evidence type="ECO:0000259" key="12">
    <source>
        <dbReference type="Pfam" id="PF08245"/>
    </source>
</evidence>
<evidence type="ECO:0000256" key="1">
    <source>
        <dbReference type="ARBA" id="ARBA00008276"/>
    </source>
</evidence>
<dbReference type="SUPFAM" id="SSF53623">
    <property type="entry name" value="MurD-like peptide ligases, catalytic domain"/>
    <property type="match status" value="1"/>
</dbReference>
<dbReference type="GO" id="GO:0005524">
    <property type="term" value="F:ATP binding"/>
    <property type="evidence" value="ECO:0007669"/>
    <property type="project" value="UniProtKB-KW"/>
</dbReference>
<feature type="domain" description="Mur ligase central" evidence="12">
    <location>
        <begin position="54"/>
        <end position="279"/>
    </location>
</feature>
<protein>
    <recommendedName>
        <fullName evidence="2">tetrahydrofolate synthase</fullName>
        <ecNumber evidence="2">6.3.2.17</ecNumber>
    </recommendedName>
    <alternativeName>
        <fullName evidence="8">Tetrahydrofolylpolyglutamate synthase</fullName>
    </alternativeName>
</protein>
<dbReference type="GO" id="GO:0004326">
    <property type="term" value="F:tetrahydrofolylpolyglutamate synthase activity"/>
    <property type="evidence" value="ECO:0007669"/>
    <property type="project" value="UniProtKB-EC"/>
</dbReference>
<proteinExistence type="inferred from homology"/>
<keyword evidence="7" id="KW-0460">Magnesium</keyword>
<dbReference type="GO" id="GO:0046872">
    <property type="term" value="F:metal ion binding"/>
    <property type="evidence" value="ECO:0007669"/>
    <property type="project" value="UniProtKB-KW"/>
</dbReference>
<evidence type="ECO:0000256" key="6">
    <source>
        <dbReference type="ARBA" id="ARBA00022840"/>
    </source>
</evidence>
<comment type="catalytic activity">
    <reaction evidence="9">
        <text>(6S)-5,6,7,8-tetrahydrofolyl-(gamma-L-Glu)(n) + L-glutamate + ATP = (6S)-5,6,7,8-tetrahydrofolyl-(gamma-L-Glu)(n+1) + ADP + phosphate + H(+)</text>
        <dbReference type="Rhea" id="RHEA:10580"/>
        <dbReference type="Rhea" id="RHEA-COMP:14738"/>
        <dbReference type="Rhea" id="RHEA-COMP:14740"/>
        <dbReference type="ChEBI" id="CHEBI:15378"/>
        <dbReference type="ChEBI" id="CHEBI:29985"/>
        <dbReference type="ChEBI" id="CHEBI:30616"/>
        <dbReference type="ChEBI" id="CHEBI:43474"/>
        <dbReference type="ChEBI" id="CHEBI:141005"/>
        <dbReference type="ChEBI" id="CHEBI:456216"/>
        <dbReference type="EC" id="6.3.2.17"/>
    </reaction>
</comment>
<dbReference type="InterPro" id="IPR001645">
    <property type="entry name" value="Folylpolyglutamate_synth"/>
</dbReference>
<dbReference type="PANTHER" id="PTHR11136">
    <property type="entry name" value="FOLYLPOLYGLUTAMATE SYNTHASE-RELATED"/>
    <property type="match status" value="1"/>
</dbReference>
<feature type="domain" description="Mur ligase C-terminal" evidence="11">
    <location>
        <begin position="307"/>
        <end position="421"/>
    </location>
</feature>
<reference evidence="13 14" key="1">
    <citation type="submission" date="2018-04" db="EMBL/GenBank/DDBJ databases">
        <title>Genomic Encyclopedia of Type Strains, Phase IV (KMG-IV): sequencing the most valuable type-strain genomes for metagenomic binning, comparative biology and taxonomic classification.</title>
        <authorList>
            <person name="Goeker M."/>
        </authorList>
    </citation>
    <scope>NUCLEOTIDE SEQUENCE [LARGE SCALE GENOMIC DNA]</scope>
    <source>
        <strain evidence="13 14">DSM 20705</strain>
    </source>
</reference>
<keyword evidence="14" id="KW-1185">Reference proteome</keyword>